<sequence length="252" mass="28976">MYKVNLHNSKTVQCKYDKQVKLDKTYYIKNLETYASGSGCLFQNGTNKGQFSILNFIKCPLEIDEEIPVQISPISYQGLSGDKYLDYILLTSTQRHNDFTVKFIPKYYEFTKTLQNINLKKLYHSSDDSQKAKMWLKLAELVCCLKIQEFIQYLKMPLVKGPVVLMTDCTKFRPKVIYSQKFGTIMESVLPSNQTKIFTYEDIHVTIKLIQENDAIANQIRGFILKIPISKVLPVMIATIPTKGNTKANKIS</sequence>
<dbReference type="AlphaFoldDB" id="A0A8H3KQZ4"/>
<proteinExistence type="predicted"/>
<reference evidence="1" key="1">
    <citation type="submission" date="2019-10" db="EMBL/GenBank/DDBJ databases">
        <title>Conservation and host-specific expression of non-tandemly repeated heterogenous ribosome RNA gene in arbuscular mycorrhizal fungi.</title>
        <authorList>
            <person name="Maeda T."/>
            <person name="Kobayashi Y."/>
            <person name="Nakagawa T."/>
            <person name="Ezawa T."/>
            <person name="Yamaguchi K."/>
            <person name="Bino T."/>
            <person name="Nishimoto Y."/>
            <person name="Shigenobu S."/>
            <person name="Kawaguchi M."/>
        </authorList>
    </citation>
    <scope>NUCLEOTIDE SEQUENCE</scope>
    <source>
        <strain evidence="1">HR1</strain>
    </source>
</reference>
<gene>
    <name evidence="1" type="ORF">RCL2_000005800</name>
</gene>
<name>A0A8H3KQZ4_9GLOM</name>
<comment type="caution">
    <text evidence="1">The sequence shown here is derived from an EMBL/GenBank/DDBJ whole genome shotgun (WGS) entry which is preliminary data.</text>
</comment>
<dbReference type="OrthoDB" id="2322967at2759"/>
<organism evidence="1 2">
    <name type="scientific">Rhizophagus clarus</name>
    <dbReference type="NCBI Taxonomy" id="94130"/>
    <lineage>
        <taxon>Eukaryota</taxon>
        <taxon>Fungi</taxon>
        <taxon>Fungi incertae sedis</taxon>
        <taxon>Mucoromycota</taxon>
        <taxon>Glomeromycotina</taxon>
        <taxon>Glomeromycetes</taxon>
        <taxon>Glomerales</taxon>
        <taxon>Glomeraceae</taxon>
        <taxon>Rhizophagus</taxon>
    </lineage>
</organism>
<dbReference type="EMBL" id="BLAL01000002">
    <property type="protein sequence ID" value="GES72495.1"/>
    <property type="molecule type" value="Genomic_DNA"/>
</dbReference>
<accession>A0A8H3KQZ4</accession>
<protein>
    <submittedName>
        <fullName evidence="1">Uncharacterized protein</fullName>
    </submittedName>
</protein>
<evidence type="ECO:0000313" key="2">
    <source>
        <dbReference type="Proteomes" id="UP000615446"/>
    </source>
</evidence>
<dbReference type="Proteomes" id="UP000615446">
    <property type="component" value="Unassembled WGS sequence"/>
</dbReference>
<evidence type="ECO:0000313" key="1">
    <source>
        <dbReference type="EMBL" id="GES72495.1"/>
    </source>
</evidence>